<organism evidence="2 4">
    <name type="scientific">Anoxybacteroides rupiense</name>
    <dbReference type="NCBI Taxonomy" id="311460"/>
    <lineage>
        <taxon>Bacteria</taxon>
        <taxon>Bacillati</taxon>
        <taxon>Bacillota</taxon>
        <taxon>Bacilli</taxon>
        <taxon>Bacillales</taxon>
        <taxon>Anoxybacillaceae</taxon>
        <taxon>Anoxybacteroides</taxon>
    </lineage>
</organism>
<dbReference type="Proteomes" id="UP001339962">
    <property type="component" value="Unassembled WGS sequence"/>
</dbReference>
<evidence type="ECO:0000313" key="3">
    <source>
        <dbReference type="Proteomes" id="UP001213979"/>
    </source>
</evidence>
<evidence type="ECO:0000313" key="2">
    <source>
        <dbReference type="EMBL" id="MED5052473.1"/>
    </source>
</evidence>
<name>A0ABD5IVX3_9BACL</name>
<dbReference type="AlphaFoldDB" id="A0ABD5IVX3"/>
<evidence type="ECO:0000313" key="4">
    <source>
        <dbReference type="Proteomes" id="UP001339962"/>
    </source>
</evidence>
<keyword evidence="3" id="KW-1185">Reference proteome</keyword>
<reference evidence="2 4" key="2">
    <citation type="submission" date="2023-03" db="EMBL/GenBank/DDBJ databases">
        <title>Bacillus Genome Sequencing.</title>
        <authorList>
            <person name="Dunlap C."/>
        </authorList>
    </citation>
    <scope>NUCLEOTIDE SEQUENCE [LARGE SCALE GENOMIC DNA]</scope>
    <source>
        <strain evidence="2 4">NRS-38</strain>
    </source>
</reference>
<proteinExistence type="predicted"/>
<gene>
    <name evidence="2" type="ORF">P9850_11485</name>
    <name evidence="1" type="ORF">PNH38_08730</name>
</gene>
<dbReference type="SUPFAM" id="SSF54506">
    <property type="entry name" value="Diaminopimelate epimerase-like"/>
    <property type="match status" value="1"/>
</dbReference>
<dbReference type="EMBL" id="JAQOTG010000006">
    <property type="protein sequence ID" value="MDE8563970.1"/>
    <property type="molecule type" value="Genomic_DNA"/>
</dbReference>
<evidence type="ECO:0000313" key="1">
    <source>
        <dbReference type="EMBL" id="MDE8563970.1"/>
    </source>
</evidence>
<dbReference type="EMBL" id="JARTLI010000021">
    <property type="protein sequence ID" value="MED5052473.1"/>
    <property type="molecule type" value="Genomic_DNA"/>
</dbReference>
<protein>
    <submittedName>
        <fullName evidence="2">PhzF family phenazine biosynthesis protein</fullName>
    </submittedName>
</protein>
<dbReference type="Gene3D" id="3.10.310.10">
    <property type="entry name" value="Diaminopimelate Epimerase, Chain A, domain 1"/>
    <property type="match status" value="1"/>
</dbReference>
<sequence length="45" mass="5087">MKQIPVYHVDSFTSEQFGGNPAGVVIAEERNALFPKEEKKLTDHK</sequence>
<reference evidence="1 3" key="1">
    <citation type="submission" date="2023-01" db="EMBL/GenBank/DDBJ databases">
        <title>Genome-based reclassification of Anoxybacillus geothermalis as a later heterotypic synonym of Anoxybacillus rupiensis.</title>
        <authorList>
            <person name="Inan Bektas K."/>
            <person name="Canakci S."/>
            <person name="Belduz A.A."/>
            <person name="Guler H.H."/>
        </authorList>
    </citation>
    <scope>NUCLEOTIDE SEQUENCE [LARGE SCALE GENOMIC DNA]</scope>
    <source>
        <strain evidence="1 3">DSM 17127</strain>
    </source>
</reference>
<dbReference type="Proteomes" id="UP001213979">
    <property type="component" value="Unassembled WGS sequence"/>
</dbReference>
<dbReference type="RefSeq" id="WP_183186882.1">
    <property type="nucleotide sequence ID" value="NZ_JACIDF010000007.1"/>
</dbReference>
<accession>A0ABD5IVX3</accession>
<comment type="caution">
    <text evidence="2">The sequence shown here is derived from an EMBL/GenBank/DDBJ whole genome shotgun (WGS) entry which is preliminary data.</text>
</comment>